<comment type="caution">
    <text evidence="3">The sequence shown here is derived from an EMBL/GenBank/DDBJ whole genome shotgun (WGS) entry which is preliminary data.</text>
</comment>
<reference evidence="4" key="1">
    <citation type="submission" date="2014-07" db="EMBL/GenBank/DDBJ databases">
        <title>Genome sequencing of plant-pathogenic Streptomyces species.</title>
        <authorList>
            <person name="Harrison J."/>
            <person name="Sapp M."/>
            <person name="Thwaites R."/>
            <person name="Studholme D.J."/>
        </authorList>
    </citation>
    <scope>NUCLEOTIDE SEQUENCE [LARGE SCALE GENOMIC DNA]</scope>
    <source>
        <strain evidence="4">NCPPB 4445</strain>
    </source>
</reference>
<proteinExistence type="inferred from homology"/>
<dbReference type="PANTHER" id="PTHR11895:SF7">
    <property type="entry name" value="GLUTAMYL-TRNA(GLN) AMIDOTRANSFERASE SUBUNIT A, MITOCHONDRIAL"/>
    <property type="match status" value="1"/>
</dbReference>
<evidence type="ECO:0000256" key="1">
    <source>
        <dbReference type="ARBA" id="ARBA00009199"/>
    </source>
</evidence>
<evidence type="ECO:0000313" key="4">
    <source>
        <dbReference type="Proteomes" id="UP000037151"/>
    </source>
</evidence>
<dbReference type="InterPro" id="IPR023631">
    <property type="entry name" value="Amidase_dom"/>
</dbReference>
<feature type="domain" description="Amidase" evidence="2">
    <location>
        <begin position="35"/>
        <end position="460"/>
    </location>
</feature>
<dbReference type="EMBL" id="JPPY01000263">
    <property type="protein sequence ID" value="KND23274.1"/>
    <property type="molecule type" value="Genomic_DNA"/>
</dbReference>
<dbReference type="PATRIC" id="fig|42234.21.peg.9283"/>
<evidence type="ECO:0000259" key="2">
    <source>
        <dbReference type="Pfam" id="PF01425"/>
    </source>
</evidence>
<dbReference type="OrthoDB" id="182039at2"/>
<dbReference type="SUPFAM" id="SSF75304">
    <property type="entry name" value="Amidase signature (AS) enzymes"/>
    <property type="match status" value="1"/>
</dbReference>
<dbReference type="Pfam" id="PF01425">
    <property type="entry name" value="Amidase"/>
    <property type="match status" value="1"/>
</dbReference>
<sequence>MRPPKVRRDMTDDLCWKTASELNQMYRSREVSPVEVVDAVLDRMQEVQPSINIMVTTTTDQARASAREAEARFGTGEDLPPLFGVPMTVKDLAETAGVRTTYGCTAYADHVPDFDAIGWGRLKEQGVILLGKTTTPEFGLLGVTESKLTGSTSTPWRPGHASGGSSGGAAAAVVSGVGPVAWGSDGGGSIRVPASLCGAVGIKPSIGRVPTRDNIDGDSTDGPIARTVLDAAMVLDATAGHHPSDRFSVPRDARSYAEAASAPGDLTGVRVAFCHDLGQKVLDPEVRRLFDRAVEDMSAAGASIESVDVELPDTQFVFDLVNGYSYVDVAEDLRRRGVEVWPSIQEAADRGSRLSGQQVHAVHTTIKTQIYNAFSEAMGGADVLVTPTTAVPAFASDGDKGPSRQVDGHDTIPLGMLIHMMTEPPSHAGLPAISVPGGFTDEGLPVGVQFIGRLWGDVDVISVAARYERLNAWHQHHPSL</sequence>
<comment type="similarity">
    <text evidence="1">Belongs to the amidase family.</text>
</comment>
<dbReference type="AlphaFoldDB" id="A0A0L0JCT8"/>
<dbReference type="Proteomes" id="UP000037151">
    <property type="component" value="Unassembled WGS sequence"/>
</dbReference>
<organism evidence="3 4">
    <name type="scientific">Streptomyces acidiscabies</name>
    <dbReference type="NCBI Taxonomy" id="42234"/>
    <lineage>
        <taxon>Bacteria</taxon>
        <taxon>Bacillati</taxon>
        <taxon>Actinomycetota</taxon>
        <taxon>Actinomycetes</taxon>
        <taxon>Kitasatosporales</taxon>
        <taxon>Streptomycetaceae</taxon>
        <taxon>Streptomyces</taxon>
    </lineage>
</organism>
<gene>
    <name evidence="3" type="ORF">IQ63_45195</name>
</gene>
<dbReference type="GO" id="GO:0003824">
    <property type="term" value="F:catalytic activity"/>
    <property type="evidence" value="ECO:0007669"/>
    <property type="project" value="InterPro"/>
</dbReference>
<dbReference type="Gene3D" id="3.90.1300.10">
    <property type="entry name" value="Amidase signature (AS) domain"/>
    <property type="match status" value="1"/>
</dbReference>
<dbReference type="InterPro" id="IPR036928">
    <property type="entry name" value="AS_sf"/>
</dbReference>
<evidence type="ECO:0000313" key="3">
    <source>
        <dbReference type="EMBL" id="KND23274.1"/>
    </source>
</evidence>
<name>A0A0L0JCT8_9ACTN</name>
<dbReference type="InterPro" id="IPR000120">
    <property type="entry name" value="Amidase"/>
</dbReference>
<protein>
    <submittedName>
        <fullName evidence="3">Amidase</fullName>
    </submittedName>
</protein>
<accession>A0A0L0JCT8</accession>
<dbReference type="PANTHER" id="PTHR11895">
    <property type="entry name" value="TRANSAMIDASE"/>
    <property type="match status" value="1"/>
</dbReference>